<keyword evidence="2" id="KW-0378">Hydrolase</keyword>
<organism evidence="2">
    <name type="scientific">mine drainage metagenome</name>
    <dbReference type="NCBI Taxonomy" id="410659"/>
    <lineage>
        <taxon>unclassified sequences</taxon>
        <taxon>metagenomes</taxon>
        <taxon>ecological metagenomes</taxon>
    </lineage>
</organism>
<reference evidence="2" key="1">
    <citation type="submission" date="2013-08" db="EMBL/GenBank/DDBJ databases">
        <authorList>
            <person name="Mendez C."/>
            <person name="Richter M."/>
            <person name="Ferrer M."/>
            <person name="Sanchez J."/>
        </authorList>
    </citation>
    <scope>NUCLEOTIDE SEQUENCE</scope>
</reference>
<accession>T1C4C7</accession>
<reference evidence="2" key="2">
    <citation type="journal article" date="2014" name="ISME J.">
        <title>Microbial stratification in low pH oxic and suboxic macroscopic growths along an acid mine drainage.</title>
        <authorList>
            <person name="Mendez-Garcia C."/>
            <person name="Mesa V."/>
            <person name="Sprenger R.R."/>
            <person name="Richter M."/>
            <person name="Diez M.S."/>
            <person name="Solano J."/>
            <person name="Bargiela R."/>
            <person name="Golyshina O.V."/>
            <person name="Manteca A."/>
            <person name="Ramos J.L."/>
            <person name="Gallego J.R."/>
            <person name="Llorente I."/>
            <person name="Martins Dos Santos V.A."/>
            <person name="Jensen O.N."/>
            <person name="Pelaez A.I."/>
            <person name="Sanchez J."/>
            <person name="Ferrer M."/>
        </authorList>
    </citation>
    <scope>NUCLEOTIDE SEQUENCE</scope>
</reference>
<dbReference type="InterPro" id="IPR013976">
    <property type="entry name" value="HDOD"/>
</dbReference>
<dbReference type="AlphaFoldDB" id="T1C4C7"/>
<sequence>MQSQFNSETIMSRGPLGVPDQDIAFGFVRELAAELSDGKVELPGFPHIVMRVQRVLGDPAADLGRILRVIGSEPVLATQLMRLANSAALNPSGPRVADLRAAVARVGLD</sequence>
<dbReference type="Pfam" id="PF08668">
    <property type="entry name" value="HDOD"/>
    <property type="match status" value="1"/>
</dbReference>
<feature type="domain" description="HDOD" evidence="1">
    <location>
        <begin position="42"/>
        <end position="109"/>
    </location>
</feature>
<dbReference type="EMBL" id="AUZX01007287">
    <property type="protein sequence ID" value="EQD60149.1"/>
    <property type="molecule type" value="Genomic_DNA"/>
</dbReference>
<evidence type="ECO:0000313" key="2">
    <source>
        <dbReference type="EMBL" id="EQD60149.1"/>
    </source>
</evidence>
<dbReference type="PROSITE" id="PS51833">
    <property type="entry name" value="HDOD"/>
    <property type="match status" value="1"/>
</dbReference>
<gene>
    <name evidence="2" type="ORF">B1A_10234</name>
</gene>
<evidence type="ECO:0000259" key="1">
    <source>
        <dbReference type="PROSITE" id="PS51833"/>
    </source>
</evidence>
<dbReference type="PANTHER" id="PTHR33525:SF3">
    <property type="entry name" value="RIBONUCLEASE Y"/>
    <property type="match status" value="1"/>
</dbReference>
<name>T1C4C7_9ZZZZ</name>
<feature type="non-terminal residue" evidence="2">
    <location>
        <position position="109"/>
    </location>
</feature>
<protein>
    <submittedName>
        <fullName evidence="2">Metal-dependent hydrolase HDOD domain protein</fullName>
    </submittedName>
</protein>
<dbReference type="SUPFAM" id="SSF109604">
    <property type="entry name" value="HD-domain/PDEase-like"/>
    <property type="match status" value="1"/>
</dbReference>
<comment type="caution">
    <text evidence="2">The sequence shown here is derived from an EMBL/GenBank/DDBJ whole genome shotgun (WGS) entry which is preliminary data.</text>
</comment>
<dbReference type="Gene3D" id="1.10.3210.10">
    <property type="entry name" value="Hypothetical protein af1432"/>
    <property type="match status" value="1"/>
</dbReference>
<dbReference type="PANTHER" id="PTHR33525">
    <property type="match status" value="1"/>
</dbReference>
<dbReference type="GO" id="GO:0016787">
    <property type="term" value="F:hydrolase activity"/>
    <property type="evidence" value="ECO:0007669"/>
    <property type="project" value="UniProtKB-KW"/>
</dbReference>
<dbReference type="InterPro" id="IPR052340">
    <property type="entry name" value="RNase_Y/CdgJ"/>
</dbReference>
<proteinExistence type="predicted"/>